<evidence type="ECO:0000259" key="2">
    <source>
        <dbReference type="PROSITE" id="PS50968"/>
    </source>
</evidence>
<evidence type="ECO:0000313" key="3">
    <source>
        <dbReference type="EMBL" id="MFB9052329.1"/>
    </source>
</evidence>
<dbReference type="InterPro" id="IPR001882">
    <property type="entry name" value="Biotin_BS"/>
</dbReference>
<accession>A0ABV5EYR7</accession>
<dbReference type="PANTHER" id="PTHR45266:SF3">
    <property type="entry name" value="OXALOACETATE DECARBOXYLASE ALPHA CHAIN"/>
    <property type="match status" value="1"/>
</dbReference>
<feature type="domain" description="Lipoyl-binding" evidence="2">
    <location>
        <begin position="83"/>
        <end position="161"/>
    </location>
</feature>
<dbReference type="SUPFAM" id="SSF51230">
    <property type="entry name" value="Single hybrid motif"/>
    <property type="match status" value="1"/>
</dbReference>
<dbReference type="PROSITE" id="PS00188">
    <property type="entry name" value="BIOTIN"/>
    <property type="match status" value="1"/>
</dbReference>
<sequence>MSKSTKVTVNDLHQFNLTKEDVNLLDCVQSNPNSFHIIQNHKTLHAEIYKQDFQHKRYTVKINGTDYNVNISNDIDNLIDAMGLHIGTSKKFDTIIAPMPGLILEINVKPGDHVKTNESLLILEAMKMENNIVAPHDGIIKSIEVKKGLTVNKGDLLIEFE</sequence>
<protein>
    <submittedName>
        <fullName evidence="3">Acetyl-CoA carboxylase biotin carboxyl carrier protein subunit</fullName>
    </submittedName>
</protein>
<keyword evidence="1" id="KW-0092">Biotin</keyword>
<organism evidence="3 4">
    <name type="scientific">Formosa undariae</name>
    <dbReference type="NCBI Taxonomy" id="1325436"/>
    <lineage>
        <taxon>Bacteria</taxon>
        <taxon>Pseudomonadati</taxon>
        <taxon>Bacteroidota</taxon>
        <taxon>Flavobacteriia</taxon>
        <taxon>Flavobacteriales</taxon>
        <taxon>Flavobacteriaceae</taxon>
        <taxon>Formosa</taxon>
    </lineage>
</organism>
<proteinExistence type="predicted"/>
<dbReference type="Gene3D" id="2.40.50.100">
    <property type="match status" value="1"/>
</dbReference>
<keyword evidence="4" id="KW-1185">Reference proteome</keyword>
<reference evidence="3 4" key="1">
    <citation type="submission" date="2024-09" db="EMBL/GenBank/DDBJ databases">
        <authorList>
            <person name="Sun Q."/>
            <person name="Mori K."/>
        </authorList>
    </citation>
    <scope>NUCLEOTIDE SEQUENCE [LARGE SCALE GENOMIC DNA]</scope>
    <source>
        <strain evidence="3 4">CECT 8286</strain>
    </source>
</reference>
<evidence type="ECO:0000313" key="4">
    <source>
        <dbReference type="Proteomes" id="UP001589605"/>
    </source>
</evidence>
<dbReference type="RefSeq" id="WP_382381517.1">
    <property type="nucleotide sequence ID" value="NZ_JBHMEZ010000003.1"/>
</dbReference>
<evidence type="ECO:0000256" key="1">
    <source>
        <dbReference type="ARBA" id="ARBA00023267"/>
    </source>
</evidence>
<dbReference type="CDD" id="cd06850">
    <property type="entry name" value="biotinyl_domain"/>
    <property type="match status" value="1"/>
</dbReference>
<dbReference type="InterPro" id="IPR011053">
    <property type="entry name" value="Single_hybrid_motif"/>
</dbReference>
<dbReference type="PANTHER" id="PTHR45266">
    <property type="entry name" value="OXALOACETATE DECARBOXYLASE ALPHA CHAIN"/>
    <property type="match status" value="1"/>
</dbReference>
<dbReference type="Pfam" id="PF00364">
    <property type="entry name" value="Biotin_lipoyl"/>
    <property type="match status" value="1"/>
</dbReference>
<dbReference type="EMBL" id="JBHMEZ010000003">
    <property type="protein sequence ID" value="MFB9052329.1"/>
    <property type="molecule type" value="Genomic_DNA"/>
</dbReference>
<gene>
    <name evidence="3" type="ORF">ACFFVB_04485</name>
</gene>
<dbReference type="Proteomes" id="UP001589605">
    <property type="component" value="Unassembled WGS sequence"/>
</dbReference>
<dbReference type="InterPro" id="IPR050709">
    <property type="entry name" value="Biotin_Carboxyl_Carrier/Decarb"/>
</dbReference>
<dbReference type="PROSITE" id="PS50968">
    <property type="entry name" value="BIOTINYL_LIPOYL"/>
    <property type="match status" value="1"/>
</dbReference>
<comment type="caution">
    <text evidence="3">The sequence shown here is derived from an EMBL/GenBank/DDBJ whole genome shotgun (WGS) entry which is preliminary data.</text>
</comment>
<name>A0ABV5EYR7_9FLAO</name>
<dbReference type="InterPro" id="IPR000089">
    <property type="entry name" value="Biotin_lipoyl"/>
</dbReference>